<keyword evidence="4" id="KW-1185">Reference proteome</keyword>
<dbReference type="Proteomes" id="UP000613580">
    <property type="component" value="Unassembled WGS sequence"/>
</dbReference>
<evidence type="ECO:0000256" key="1">
    <source>
        <dbReference type="SAM" id="MobiDB-lite"/>
    </source>
</evidence>
<comment type="caution">
    <text evidence="3">The sequence shown here is derived from an EMBL/GenBank/DDBJ whole genome shotgun (WGS) entry which is preliminary data.</text>
</comment>
<name>A0A8H6W3G5_MYCCL</name>
<protein>
    <submittedName>
        <fullName evidence="3">BTB domain-containing protein</fullName>
    </submittedName>
</protein>
<evidence type="ECO:0000313" key="3">
    <source>
        <dbReference type="EMBL" id="KAF7297894.1"/>
    </source>
</evidence>
<dbReference type="SUPFAM" id="SSF54695">
    <property type="entry name" value="POZ domain"/>
    <property type="match status" value="1"/>
</dbReference>
<dbReference type="OrthoDB" id="9997739at2759"/>
<feature type="compositionally biased region" description="Low complexity" evidence="1">
    <location>
        <begin position="316"/>
        <end position="327"/>
    </location>
</feature>
<evidence type="ECO:0000313" key="4">
    <source>
        <dbReference type="Proteomes" id="UP000613580"/>
    </source>
</evidence>
<dbReference type="EMBL" id="JACAZE010000015">
    <property type="protein sequence ID" value="KAF7297894.1"/>
    <property type="molecule type" value="Genomic_DNA"/>
</dbReference>
<dbReference type="InterPro" id="IPR011333">
    <property type="entry name" value="SKP1/BTB/POZ_sf"/>
</dbReference>
<gene>
    <name evidence="3" type="ORF">HMN09_01010200</name>
</gene>
<organism evidence="3 4">
    <name type="scientific">Mycena chlorophos</name>
    <name type="common">Agaric fungus</name>
    <name type="synonym">Agaricus chlorophos</name>
    <dbReference type="NCBI Taxonomy" id="658473"/>
    <lineage>
        <taxon>Eukaryota</taxon>
        <taxon>Fungi</taxon>
        <taxon>Dikarya</taxon>
        <taxon>Basidiomycota</taxon>
        <taxon>Agaricomycotina</taxon>
        <taxon>Agaricomycetes</taxon>
        <taxon>Agaricomycetidae</taxon>
        <taxon>Agaricales</taxon>
        <taxon>Marasmiineae</taxon>
        <taxon>Mycenaceae</taxon>
        <taxon>Mycena</taxon>
    </lineage>
</organism>
<feature type="compositionally biased region" description="Low complexity" evidence="1">
    <location>
        <begin position="229"/>
        <end position="239"/>
    </location>
</feature>
<reference evidence="3" key="1">
    <citation type="submission" date="2020-05" db="EMBL/GenBank/DDBJ databases">
        <title>Mycena genomes resolve the evolution of fungal bioluminescence.</title>
        <authorList>
            <person name="Tsai I.J."/>
        </authorList>
    </citation>
    <scope>NUCLEOTIDE SEQUENCE</scope>
    <source>
        <strain evidence="3">110903Hualien_Pintung</strain>
    </source>
</reference>
<feature type="domain" description="BTB" evidence="2">
    <location>
        <begin position="18"/>
        <end position="92"/>
    </location>
</feature>
<accession>A0A8H6W3G5</accession>
<evidence type="ECO:0000259" key="2">
    <source>
        <dbReference type="PROSITE" id="PS50097"/>
    </source>
</evidence>
<sequence length="339" mass="37233">MSTLQSLQRFDEYYLTGGDLYCIAENRIFRVHRYFFERESQYFRAQLAQPVTPGAQRLGTGEDNAILLDGVRSQAFAKLLFIFYNPRYSIYELVVDDWATILELADKWGFAEVKNLCVRQLEALEMLDVDRIVLYHDNHVDERLLVPRYVALCDRPELLTVDEGLRLGMATVIALTRARECARNGASSGLRSPSPPSMTEKEMREIVLDHFHIDMKSDSDPLKTEGEPTNTTFTSATTTGPIANGNGIPPVPPKPQGAAGATKPTGPTVKTDDLSLFPGQKLESDGKPDSGTPAGDKTSRGDPLGAGANAQSNSRPNTPTTNGTGNTKKNKKAGKEPKE</sequence>
<feature type="compositionally biased region" description="Basic and acidic residues" evidence="1">
    <location>
        <begin position="216"/>
        <end position="226"/>
    </location>
</feature>
<dbReference type="AlphaFoldDB" id="A0A8H6W3G5"/>
<dbReference type="Pfam" id="PF00651">
    <property type="entry name" value="BTB"/>
    <property type="match status" value="1"/>
</dbReference>
<dbReference type="Gene3D" id="3.30.710.10">
    <property type="entry name" value="Potassium Channel Kv1.1, Chain A"/>
    <property type="match status" value="1"/>
</dbReference>
<dbReference type="PROSITE" id="PS50097">
    <property type="entry name" value="BTB"/>
    <property type="match status" value="1"/>
</dbReference>
<proteinExistence type="predicted"/>
<dbReference type="InterPro" id="IPR000210">
    <property type="entry name" value="BTB/POZ_dom"/>
</dbReference>
<feature type="region of interest" description="Disordered" evidence="1">
    <location>
        <begin position="216"/>
        <end position="339"/>
    </location>
</feature>